<dbReference type="InterPro" id="IPR038591">
    <property type="entry name" value="NolW-like_sf"/>
</dbReference>
<dbReference type="Pfam" id="PF03958">
    <property type="entry name" value="Secretin_N"/>
    <property type="match status" value="3"/>
</dbReference>
<evidence type="ECO:0000256" key="1">
    <source>
        <dbReference type="ARBA" id="ARBA00004370"/>
    </source>
</evidence>
<keyword evidence="2" id="KW-0732">Signal</keyword>
<comment type="caution">
    <text evidence="6">The sequence shown here is derived from an EMBL/GenBank/DDBJ whole genome shotgun (WGS) entry which is preliminary data.</text>
</comment>
<dbReference type="InterPro" id="IPR050810">
    <property type="entry name" value="Bact_Secretion_Sys_Channel"/>
</dbReference>
<reference evidence="6" key="1">
    <citation type="journal article" date="2014" name="Front. Microbiol.">
        <title>High frequency of phylogenetically diverse reductive dehalogenase-homologous genes in deep subseafloor sedimentary metagenomes.</title>
        <authorList>
            <person name="Kawai M."/>
            <person name="Futagami T."/>
            <person name="Toyoda A."/>
            <person name="Takaki Y."/>
            <person name="Nishi S."/>
            <person name="Hori S."/>
            <person name="Arai W."/>
            <person name="Tsubouchi T."/>
            <person name="Morono Y."/>
            <person name="Uchiyama I."/>
            <person name="Ito T."/>
            <person name="Fujiyama A."/>
            <person name="Inagaki F."/>
            <person name="Takami H."/>
        </authorList>
    </citation>
    <scope>NUCLEOTIDE SEQUENCE</scope>
    <source>
        <strain evidence="6">Expedition CK06-06</strain>
    </source>
</reference>
<dbReference type="EMBL" id="BARU01010504">
    <property type="protein sequence ID" value="GAH33693.1"/>
    <property type="molecule type" value="Genomic_DNA"/>
</dbReference>
<feature type="non-terminal residue" evidence="6">
    <location>
        <position position="1"/>
    </location>
</feature>
<evidence type="ECO:0000259" key="5">
    <source>
        <dbReference type="Pfam" id="PF03958"/>
    </source>
</evidence>
<dbReference type="InterPro" id="IPR005644">
    <property type="entry name" value="NolW-like"/>
</dbReference>
<dbReference type="PANTHER" id="PTHR30332:SF24">
    <property type="entry name" value="SECRETIN GSPD-RELATED"/>
    <property type="match status" value="1"/>
</dbReference>
<dbReference type="PANTHER" id="PTHR30332">
    <property type="entry name" value="PROBABLE GENERAL SECRETION PATHWAY PROTEIN D"/>
    <property type="match status" value="1"/>
</dbReference>
<keyword evidence="3" id="KW-0472">Membrane</keyword>
<evidence type="ECO:0000256" key="3">
    <source>
        <dbReference type="ARBA" id="ARBA00023136"/>
    </source>
</evidence>
<feature type="domain" description="NolW-like" evidence="5">
    <location>
        <begin position="219"/>
        <end position="286"/>
    </location>
</feature>
<feature type="domain" description="NolW-like" evidence="5">
    <location>
        <begin position="127"/>
        <end position="212"/>
    </location>
</feature>
<dbReference type="AlphaFoldDB" id="X1GL12"/>
<dbReference type="GO" id="GO:0016020">
    <property type="term" value="C:membrane"/>
    <property type="evidence" value="ECO:0007669"/>
    <property type="project" value="UniProtKB-SubCell"/>
</dbReference>
<evidence type="ECO:0000313" key="6">
    <source>
        <dbReference type="EMBL" id="GAH33693.1"/>
    </source>
</evidence>
<name>X1GL12_9ZZZZ</name>
<dbReference type="GO" id="GO:0015627">
    <property type="term" value="C:type II protein secretion system complex"/>
    <property type="evidence" value="ECO:0007669"/>
    <property type="project" value="TreeGrafter"/>
</dbReference>
<accession>X1GL12</accession>
<sequence>YTYDQALDTLNLILEMKEPSFRLIEQGRFLRLVELREVPKTGRIVKGLADIGMARPGEVVTVVIPLKHLDAGEVSKAIVPMVSKFGSITPMSRGKGIIVTDSVANIQRMRRLLSQMESEPVAEEQFKSVRLKHASANNVAQIVTRLFGTTRRPTTTTAAKRKARTRTKTPPPVIPGRLIATADQRTNTVFLLGPPDKIAIAEQLIEKLDVPKGITGGEMRVFKLKNARAEDLTKTVQSMIAPRRTARDRETAQFRVAAEPVTNRVIISGPVDQMDEAEKLIRELDEGASIASGAEIVP</sequence>
<evidence type="ECO:0000256" key="2">
    <source>
        <dbReference type="ARBA" id="ARBA00022729"/>
    </source>
</evidence>
<evidence type="ECO:0000256" key="4">
    <source>
        <dbReference type="SAM" id="MobiDB-lite"/>
    </source>
</evidence>
<protein>
    <recommendedName>
        <fullName evidence="5">NolW-like domain-containing protein</fullName>
    </recommendedName>
</protein>
<organism evidence="6">
    <name type="scientific">marine sediment metagenome</name>
    <dbReference type="NCBI Taxonomy" id="412755"/>
    <lineage>
        <taxon>unclassified sequences</taxon>
        <taxon>metagenomes</taxon>
        <taxon>ecological metagenomes</taxon>
    </lineage>
</organism>
<feature type="non-terminal residue" evidence="6">
    <location>
        <position position="298"/>
    </location>
</feature>
<dbReference type="Gene3D" id="3.30.1370.120">
    <property type="match status" value="3"/>
</dbReference>
<dbReference type="GO" id="GO:0009306">
    <property type="term" value="P:protein secretion"/>
    <property type="evidence" value="ECO:0007669"/>
    <property type="project" value="TreeGrafter"/>
</dbReference>
<feature type="domain" description="NolW-like" evidence="5">
    <location>
        <begin position="61"/>
        <end position="119"/>
    </location>
</feature>
<feature type="region of interest" description="Disordered" evidence="4">
    <location>
        <begin position="153"/>
        <end position="174"/>
    </location>
</feature>
<proteinExistence type="predicted"/>
<gene>
    <name evidence="6" type="ORF">S03H2_20010</name>
</gene>
<comment type="subcellular location">
    <subcellularLocation>
        <location evidence="1">Membrane</location>
    </subcellularLocation>
</comment>